<protein>
    <recommendedName>
        <fullName evidence="9">PQ-loop-domain-containing protein</fullName>
    </recommendedName>
</protein>
<dbReference type="STRING" id="205917.A0A4Y9XYK6"/>
<keyword evidence="2 6" id="KW-0812">Transmembrane</keyword>
<dbReference type="InterPro" id="IPR051415">
    <property type="entry name" value="LAAT-1"/>
</dbReference>
<evidence type="ECO:0000256" key="6">
    <source>
        <dbReference type="SAM" id="Phobius"/>
    </source>
</evidence>
<dbReference type="GO" id="GO:0016020">
    <property type="term" value="C:membrane"/>
    <property type="evidence" value="ECO:0007669"/>
    <property type="project" value="UniProtKB-SubCell"/>
</dbReference>
<dbReference type="AlphaFoldDB" id="A0A4Y9XYK6"/>
<keyword evidence="4 6" id="KW-0472">Membrane</keyword>
<organism evidence="7 8">
    <name type="scientific">Dentipellis fragilis</name>
    <dbReference type="NCBI Taxonomy" id="205917"/>
    <lineage>
        <taxon>Eukaryota</taxon>
        <taxon>Fungi</taxon>
        <taxon>Dikarya</taxon>
        <taxon>Basidiomycota</taxon>
        <taxon>Agaricomycotina</taxon>
        <taxon>Agaricomycetes</taxon>
        <taxon>Russulales</taxon>
        <taxon>Hericiaceae</taxon>
        <taxon>Dentipellis</taxon>
    </lineage>
</organism>
<comment type="subcellular location">
    <subcellularLocation>
        <location evidence="1">Membrane</location>
        <topology evidence="1">Multi-pass membrane protein</topology>
    </subcellularLocation>
</comment>
<evidence type="ECO:0008006" key="9">
    <source>
        <dbReference type="Google" id="ProtNLM"/>
    </source>
</evidence>
<evidence type="ECO:0000256" key="1">
    <source>
        <dbReference type="ARBA" id="ARBA00004141"/>
    </source>
</evidence>
<dbReference type="EMBL" id="SEOQ01000992">
    <property type="protein sequence ID" value="TFY54748.1"/>
    <property type="molecule type" value="Genomic_DNA"/>
</dbReference>
<dbReference type="Pfam" id="PF04193">
    <property type="entry name" value="PQ-loop"/>
    <property type="match status" value="2"/>
</dbReference>
<dbReference type="OrthoDB" id="407617at2759"/>
<evidence type="ECO:0000313" key="7">
    <source>
        <dbReference type="EMBL" id="TFY54748.1"/>
    </source>
</evidence>
<feature type="transmembrane region" description="Helical" evidence="6">
    <location>
        <begin position="97"/>
        <end position="119"/>
    </location>
</feature>
<dbReference type="SMART" id="SM00679">
    <property type="entry name" value="CTNS"/>
    <property type="match status" value="2"/>
</dbReference>
<feature type="transmembrane region" description="Helical" evidence="6">
    <location>
        <begin position="134"/>
        <end position="154"/>
    </location>
</feature>
<keyword evidence="3 6" id="KW-1133">Transmembrane helix</keyword>
<sequence length="266" mass="29249">MPVNRAAENALGTLGTVCWTVQLVPQIWKSWRTKSTDGLSHWLVLVWAVSAVPLGTYAIVQNLNIPLILQPQLFGTLALVSWGQCMYYDHRRPLRQCLIMVFSLYIVMAALETGFVFAVRPSYRRGEESGERGVQFFGILASVMIALALLPQYYEIYKHRAVVGISISFMSIDLLGGVFSDLSLVFKEKFDVIAAVTYSLVILMDGLVILAALILNPIAKRRARRRQEASMADTPIASETTVVVSGRGQEDGKAQPIGGADAEKAA</sequence>
<dbReference type="InterPro" id="IPR006603">
    <property type="entry name" value="PQ-loop_rpt"/>
</dbReference>
<feature type="transmembrane region" description="Helical" evidence="6">
    <location>
        <begin position="39"/>
        <end position="59"/>
    </location>
</feature>
<gene>
    <name evidence="7" type="ORF">EVG20_g9581</name>
</gene>
<dbReference type="Proteomes" id="UP000298327">
    <property type="component" value="Unassembled WGS sequence"/>
</dbReference>
<dbReference type="Gene3D" id="1.20.1280.290">
    <property type="match status" value="2"/>
</dbReference>
<accession>A0A4Y9XYK6</accession>
<dbReference type="PANTHER" id="PTHR16201:SF37">
    <property type="entry name" value="PQ-LOOP REPEAT-CONTAINING PROTEIN"/>
    <property type="match status" value="1"/>
</dbReference>
<name>A0A4Y9XYK6_9AGAM</name>
<proteinExistence type="predicted"/>
<evidence type="ECO:0000256" key="2">
    <source>
        <dbReference type="ARBA" id="ARBA00022692"/>
    </source>
</evidence>
<feature type="transmembrane region" description="Helical" evidence="6">
    <location>
        <begin position="161"/>
        <end position="180"/>
    </location>
</feature>
<evidence type="ECO:0000256" key="4">
    <source>
        <dbReference type="ARBA" id="ARBA00023136"/>
    </source>
</evidence>
<reference evidence="7 8" key="1">
    <citation type="submission" date="2019-02" db="EMBL/GenBank/DDBJ databases">
        <title>Genome sequencing of the rare red list fungi Dentipellis fragilis.</title>
        <authorList>
            <person name="Buettner E."/>
            <person name="Kellner H."/>
        </authorList>
    </citation>
    <scope>NUCLEOTIDE SEQUENCE [LARGE SCALE GENOMIC DNA]</scope>
    <source>
        <strain evidence="7 8">DSM 105465</strain>
    </source>
</reference>
<keyword evidence="8" id="KW-1185">Reference proteome</keyword>
<evidence type="ECO:0000313" key="8">
    <source>
        <dbReference type="Proteomes" id="UP000298327"/>
    </source>
</evidence>
<feature type="transmembrane region" description="Helical" evidence="6">
    <location>
        <begin position="65"/>
        <end position="85"/>
    </location>
</feature>
<evidence type="ECO:0000256" key="3">
    <source>
        <dbReference type="ARBA" id="ARBA00022989"/>
    </source>
</evidence>
<evidence type="ECO:0000256" key="5">
    <source>
        <dbReference type="SAM" id="MobiDB-lite"/>
    </source>
</evidence>
<feature type="region of interest" description="Disordered" evidence="5">
    <location>
        <begin position="229"/>
        <end position="266"/>
    </location>
</feature>
<dbReference type="PANTHER" id="PTHR16201">
    <property type="entry name" value="SEVEN TRANSMEMBRANE PROTEIN 1-RELATED"/>
    <property type="match status" value="1"/>
</dbReference>
<comment type="caution">
    <text evidence="7">The sequence shown here is derived from an EMBL/GenBank/DDBJ whole genome shotgun (WGS) entry which is preliminary data.</text>
</comment>
<feature type="transmembrane region" description="Helical" evidence="6">
    <location>
        <begin position="192"/>
        <end position="215"/>
    </location>
</feature>